<protein>
    <recommendedName>
        <fullName evidence="2">Transposase putative helix-turn-helix domain-containing protein</fullName>
    </recommendedName>
</protein>
<dbReference type="AlphaFoldDB" id="A0A520KYH4"/>
<dbReference type="Proteomes" id="UP000320766">
    <property type="component" value="Unassembled WGS sequence"/>
</dbReference>
<accession>A0A520KYH4</accession>
<proteinExistence type="predicted"/>
<feature type="domain" description="Transposase putative helix-turn-helix" evidence="2">
    <location>
        <begin position="19"/>
        <end position="62"/>
    </location>
</feature>
<evidence type="ECO:0000256" key="1">
    <source>
        <dbReference type="SAM" id="MobiDB-lite"/>
    </source>
</evidence>
<organism evidence="3 4">
    <name type="scientific">Candidatus Methanolliviera hydrocarbonicum</name>
    <dbReference type="NCBI Taxonomy" id="2491085"/>
    <lineage>
        <taxon>Archaea</taxon>
        <taxon>Methanobacteriati</taxon>
        <taxon>Methanobacteriota</taxon>
        <taxon>Candidatus Methanoliparia</taxon>
        <taxon>Candidatus Methanoliparales</taxon>
        <taxon>Candidatus Methanollivieraceae</taxon>
        <taxon>Candidatus Methanolliviera</taxon>
    </lineage>
</organism>
<dbReference type="InterPro" id="IPR021027">
    <property type="entry name" value="Transposase_put_HTH"/>
</dbReference>
<reference evidence="3 4" key="1">
    <citation type="journal article" date="2019" name="Nat. Microbiol.">
        <title>Wide diversity of methane and short-chain alkane metabolisms in uncultured archaea.</title>
        <authorList>
            <person name="Borrel G."/>
            <person name="Adam P.S."/>
            <person name="McKay L.J."/>
            <person name="Chen L.X."/>
            <person name="Sierra-Garcia I.N."/>
            <person name="Sieber C.M."/>
            <person name="Letourneur Q."/>
            <person name="Ghozlane A."/>
            <person name="Andersen G.L."/>
            <person name="Li W.J."/>
            <person name="Hallam S.J."/>
            <person name="Muyzer G."/>
            <person name="de Oliveira V.M."/>
            <person name="Inskeep W.P."/>
            <person name="Banfield J.F."/>
            <person name="Gribaldo S."/>
        </authorList>
    </citation>
    <scope>NUCLEOTIDE SEQUENCE [LARGE SCALE GENOMIC DNA]</scope>
    <source>
        <strain evidence="3">NM1b</strain>
    </source>
</reference>
<gene>
    <name evidence="3" type="ORF">EF807_01250</name>
</gene>
<evidence type="ECO:0000259" key="2">
    <source>
        <dbReference type="Pfam" id="PF12323"/>
    </source>
</evidence>
<evidence type="ECO:0000313" key="4">
    <source>
        <dbReference type="Proteomes" id="UP000320766"/>
    </source>
</evidence>
<dbReference type="EMBL" id="RXIL01000021">
    <property type="protein sequence ID" value="RZN73012.1"/>
    <property type="molecule type" value="Genomic_DNA"/>
</dbReference>
<name>A0A520KYH4_9EURY</name>
<sequence length="72" mass="8625">MWKRKGKGKDKEEKENVTQRTQKVRIVSINKQEEVLWVLSEICRLIYNFGLAKRKEAFKNGKNISYIVKQNR</sequence>
<evidence type="ECO:0000313" key="3">
    <source>
        <dbReference type="EMBL" id="RZN73012.1"/>
    </source>
</evidence>
<dbReference type="Pfam" id="PF12323">
    <property type="entry name" value="HTH_OrfB_IS605"/>
    <property type="match status" value="1"/>
</dbReference>
<comment type="caution">
    <text evidence="3">The sequence shown here is derived from an EMBL/GenBank/DDBJ whole genome shotgun (WGS) entry which is preliminary data.</text>
</comment>
<feature type="region of interest" description="Disordered" evidence="1">
    <location>
        <begin position="1"/>
        <end position="21"/>
    </location>
</feature>